<organism evidence="17 18">
    <name type="scientific">Pterulicium gracile</name>
    <dbReference type="NCBI Taxonomy" id="1884261"/>
    <lineage>
        <taxon>Eukaryota</taxon>
        <taxon>Fungi</taxon>
        <taxon>Dikarya</taxon>
        <taxon>Basidiomycota</taxon>
        <taxon>Agaricomycotina</taxon>
        <taxon>Agaricomycetes</taxon>
        <taxon>Agaricomycetidae</taxon>
        <taxon>Agaricales</taxon>
        <taxon>Pleurotineae</taxon>
        <taxon>Pterulaceae</taxon>
        <taxon>Pterulicium</taxon>
    </lineage>
</organism>
<dbReference type="GO" id="GO:0016301">
    <property type="term" value="F:kinase activity"/>
    <property type="evidence" value="ECO:0007669"/>
    <property type="project" value="UniProtKB-KW"/>
</dbReference>
<evidence type="ECO:0000256" key="6">
    <source>
        <dbReference type="ARBA" id="ARBA00009640"/>
    </source>
</evidence>
<dbReference type="InterPro" id="IPR043133">
    <property type="entry name" value="GTP-CH-I_C/QueF"/>
</dbReference>
<accession>A0A5C3QRB8</accession>
<keyword evidence="10" id="KW-0547">Nucleotide-binding</keyword>
<comment type="catalytic activity">
    <reaction evidence="2">
        <text>6-hydroxymethyl-7,8-dihydropterin + ATP = (7,8-dihydropterin-6-yl)methyl diphosphate + AMP + H(+)</text>
        <dbReference type="Rhea" id="RHEA:11412"/>
        <dbReference type="ChEBI" id="CHEBI:15378"/>
        <dbReference type="ChEBI" id="CHEBI:30616"/>
        <dbReference type="ChEBI" id="CHEBI:44841"/>
        <dbReference type="ChEBI" id="CHEBI:72950"/>
        <dbReference type="ChEBI" id="CHEBI:456215"/>
        <dbReference type="EC" id="2.7.6.3"/>
    </reaction>
</comment>
<keyword evidence="8" id="KW-0808">Transferase</keyword>
<dbReference type="AlphaFoldDB" id="A0A5C3QRB8"/>
<dbReference type="InterPro" id="IPR000489">
    <property type="entry name" value="Pterin-binding_dom"/>
</dbReference>
<evidence type="ECO:0000256" key="11">
    <source>
        <dbReference type="ARBA" id="ARBA00022777"/>
    </source>
</evidence>
<evidence type="ECO:0000256" key="3">
    <source>
        <dbReference type="ARBA" id="ARBA00001946"/>
    </source>
</evidence>
<dbReference type="SUPFAM" id="SSF55083">
    <property type="entry name" value="6-hydroxymethyl-7,8-dihydropterin pyrophosphokinase, HPPK"/>
    <property type="match status" value="1"/>
</dbReference>
<evidence type="ECO:0000256" key="15">
    <source>
        <dbReference type="ARBA" id="ARBA00023268"/>
    </source>
</evidence>
<dbReference type="PANTHER" id="PTHR20941:SF1">
    <property type="entry name" value="FOLIC ACID SYNTHESIS PROTEIN FOL1"/>
    <property type="match status" value="1"/>
</dbReference>
<dbReference type="SMART" id="SM00905">
    <property type="entry name" value="FolB"/>
    <property type="match status" value="2"/>
</dbReference>
<comment type="cofactor">
    <cofactor evidence="3">
        <name>Mg(2+)</name>
        <dbReference type="ChEBI" id="CHEBI:18420"/>
    </cofactor>
</comment>
<proteinExistence type="inferred from homology"/>
<comment type="similarity">
    <text evidence="7">In the C-terminal section; belongs to the DHPS family.</text>
</comment>
<dbReference type="InterPro" id="IPR006390">
    <property type="entry name" value="DHP_synth_dom"/>
</dbReference>
<keyword evidence="9" id="KW-0479">Metal-binding</keyword>
<dbReference type="Pfam" id="PF01288">
    <property type="entry name" value="HPPK"/>
    <property type="match status" value="1"/>
</dbReference>
<evidence type="ECO:0000256" key="14">
    <source>
        <dbReference type="ARBA" id="ARBA00022909"/>
    </source>
</evidence>
<dbReference type="Proteomes" id="UP000305067">
    <property type="component" value="Unassembled WGS sequence"/>
</dbReference>
<evidence type="ECO:0000259" key="16">
    <source>
        <dbReference type="PROSITE" id="PS50972"/>
    </source>
</evidence>
<dbReference type="NCBIfam" id="TIGR01498">
    <property type="entry name" value="folK"/>
    <property type="match status" value="1"/>
</dbReference>
<name>A0A5C3QRB8_9AGAR</name>
<feature type="domain" description="Pterin-binding" evidence="16">
    <location>
        <begin position="481"/>
        <end position="782"/>
    </location>
</feature>
<keyword evidence="13" id="KW-0460">Magnesium</keyword>
<evidence type="ECO:0000256" key="5">
    <source>
        <dbReference type="ARBA" id="ARBA00005051"/>
    </source>
</evidence>
<dbReference type="Pfam" id="PF02152">
    <property type="entry name" value="FolB"/>
    <property type="match status" value="2"/>
</dbReference>
<dbReference type="EMBL" id="ML178819">
    <property type="protein sequence ID" value="TFL03918.1"/>
    <property type="molecule type" value="Genomic_DNA"/>
</dbReference>
<evidence type="ECO:0000256" key="1">
    <source>
        <dbReference type="ARBA" id="ARBA00000012"/>
    </source>
</evidence>
<comment type="similarity">
    <text evidence="6">In the N-terminal section; belongs to the DHNA family.</text>
</comment>
<dbReference type="GO" id="GO:0005524">
    <property type="term" value="F:ATP binding"/>
    <property type="evidence" value="ECO:0007669"/>
    <property type="project" value="UniProtKB-KW"/>
</dbReference>
<dbReference type="InterPro" id="IPR035907">
    <property type="entry name" value="Hppk_sf"/>
</dbReference>
<dbReference type="GO" id="GO:0046656">
    <property type="term" value="P:folic acid biosynthetic process"/>
    <property type="evidence" value="ECO:0007669"/>
    <property type="project" value="UniProtKB-KW"/>
</dbReference>
<evidence type="ECO:0000313" key="18">
    <source>
        <dbReference type="Proteomes" id="UP000305067"/>
    </source>
</evidence>
<dbReference type="CDD" id="cd00483">
    <property type="entry name" value="HPPK"/>
    <property type="match status" value="1"/>
</dbReference>
<dbReference type="Gene3D" id="3.30.1130.10">
    <property type="match status" value="2"/>
</dbReference>
<evidence type="ECO:0000256" key="8">
    <source>
        <dbReference type="ARBA" id="ARBA00022679"/>
    </source>
</evidence>
<evidence type="ECO:0000256" key="10">
    <source>
        <dbReference type="ARBA" id="ARBA00022741"/>
    </source>
</evidence>
<reference evidence="17 18" key="1">
    <citation type="journal article" date="2019" name="Nat. Ecol. Evol.">
        <title>Megaphylogeny resolves global patterns of mushroom evolution.</title>
        <authorList>
            <person name="Varga T."/>
            <person name="Krizsan K."/>
            <person name="Foldi C."/>
            <person name="Dima B."/>
            <person name="Sanchez-Garcia M."/>
            <person name="Sanchez-Ramirez S."/>
            <person name="Szollosi G.J."/>
            <person name="Szarkandi J.G."/>
            <person name="Papp V."/>
            <person name="Albert L."/>
            <person name="Andreopoulos W."/>
            <person name="Angelini C."/>
            <person name="Antonin V."/>
            <person name="Barry K.W."/>
            <person name="Bougher N.L."/>
            <person name="Buchanan P."/>
            <person name="Buyck B."/>
            <person name="Bense V."/>
            <person name="Catcheside P."/>
            <person name="Chovatia M."/>
            <person name="Cooper J."/>
            <person name="Damon W."/>
            <person name="Desjardin D."/>
            <person name="Finy P."/>
            <person name="Geml J."/>
            <person name="Haridas S."/>
            <person name="Hughes K."/>
            <person name="Justo A."/>
            <person name="Karasinski D."/>
            <person name="Kautmanova I."/>
            <person name="Kiss B."/>
            <person name="Kocsube S."/>
            <person name="Kotiranta H."/>
            <person name="LaButti K.M."/>
            <person name="Lechner B.E."/>
            <person name="Liimatainen K."/>
            <person name="Lipzen A."/>
            <person name="Lukacs Z."/>
            <person name="Mihaltcheva S."/>
            <person name="Morgado L.N."/>
            <person name="Niskanen T."/>
            <person name="Noordeloos M.E."/>
            <person name="Ohm R.A."/>
            <person name="Ortiz-Santana B."/>
            <person name="Ovrebo C."/>
            <person name="Racz N."/>
            <person name="Riley R."/>
            <person name="Savchenko A."/>
            <person name="Shiryaev A."/>
            <person name="Soop K."/>
            <person name="Spirin V."/>
            <person name="Szebenyi C."/>
            <person name="Tomsovsky M."/>
            <person name="Tulloss R.E."/>
            <person name="Uehling J."/>
            <person name="Grigoriev I.V."/>
            <person name="Vagvolgyi C."/>
            <person name="Papp T."/>
            <person name="Martin F.M."/>
            <person name="Miettinen O."/>
            <person name="Hibbett D.S."/>
            <person name="Nagy L.G."/>
        </authorList>
    </citation>
    <scope>NUCLEOTIDE SEQUENCE [LARGE SCALE GENOMIC DNA]</scope>
    <source>
        <strain evidence="17 18">CBS 309.79</strain>
    </source>
</reference>
<dbReference type="NCBIfam" id="TIGR01496">
    <property type="entry name" value="DHPS"/>
    <property type="match status" value="1"/>
</dbReference>
<keyword evidence="12" id="KW-0067">ATP-binding</keyword>
<dbReference type="InterPro" id="IPR000550">
    <property type="entry name" value="Hppk"/>
</dbReference>
<dbReference type="InterPro" id="IPR006157">
    <property type="entry name" value="FolB_dom"/>
</dbReference>
<dbReference type="Pfam" id="PF00809">
    <property type="entry name" value="Pterin_bind"/>
    <property type="match status" value="1"/>
</dbReference>
<gene>
    <name evidence="17" type="ORF">BDV98DRAFT_352993</name>
</gene>
<dbReference type="InterPro" id="IPR011005">
    <property type="entry name" value="Dihydropteroate_synth-like_sf"/>
</dbReference>
<dbReference type="UniPathway" id="UPA00077">
    <property type="reaction ID" value="UER00155"/>
</dbReference>
<evidence type="ECO:0000256" key="2">
    <source>
        <dbReference type="ARBA" id="ARBA00000198"/>
    </source>
</evidence>
<dbReference type="SUPFAM" id="SSF55620">
    <property type="entry name" value="Tetrahydrobiopterin biosynthesis enzymes-like"/>
    <property type="match status" value="2"/>
</dbReference>
<evidence type="ECO:0000256" key="7">
    <source>
        <dbReference type="ARBA" id="ARBA00009951"/>
    </source>
</evidence>
<dbReference type="PROSITE" id="PS50972">
    <property type="entry name" value="PTERIN_BINDING"/>
    <property type="match status" value="1"/>
</dbReference>
<dbReference type="Gene3D" id="3.20.20.20">
    <property type="entry name" value="Dihydropteroate synthase-like"/>
    <property type="match status" value="1"/>
</dbReference>
<dbReference type="GO" id="GO:0005740">
    <property type="term" value="C:mitochondrial envelope"/>
    <property type="evidence" value="ECO:0007669"/>
    <property type="project" value="TreeGrafter"/>
</dbReference>
<dbReference type="PANTHER" id="PTHR20941">
    <property type="entry name" value="FOLATE SYNTHESIS PROTEINS"/>
    <property type="match status" value="1"/>
</dbReference>
<comment type="pathway">
    <text evidence="5">Cofactor biosynthesis; tetrahydrofolate biosynthesis; 2-amino-4-hydroxy-6-hydroxymethyl-7,8-dihydropteridine diphosphate from 7,8-dihydroneopterin triphosphate: step 4/4.</text>
</comment>
<evidence type="ECO:0000256" key="12">
    <source>
        <dbReference type="ARBA" id="ARBA00022840"/>
    </source>
</evidence>
<dbReference type="Gene3D" id="3.30.70.560">
    <property type="entry name" value="7,8-Dihydro-6-hydroxymethylpterin-pyrophosphokinase HPPK"/>
    <property type="match status" value="1"/>
</dbReference>
<keyword evidence="11" id="KW-0418">Kinase</keyword>
<dbReference type="GO" id="GO:0046654">
    <property type="term" value="P:tetrahydrofolate biosynthetic process"/>
    <property type="evidence" value="ECO:0007669"/>
    <property type="project" value="UniProtKB-UniPathway"/>
</dbReference>
<evidence type="ECO:0000256" key="13">
    <source>
        <dbReference type="ARBA" id="ARBA00022842"/>
    </source>
</evidence>
<evidence type="ECO:0000256" key="4">
    <source>
        <dbReference type="ARBA" id="ARBA00004763"/>
    </source>
</evidence>
<dbReference type="GO" id="GO:0046872">
    <property type="term" value="F:metal ion binding"/>
    <property type="evidence" value="ECO:0007669"/>
    <property type="project" value="UniProtKB-KW"/>
</dbReference>
<dbReference type="GO" id="GO:0003848">
    <property type="term" value="F:2-amino-4-hydroxy-6-hydroxymethyldihydropteridine diphosphokinase activity"/>
    <property type="evidence" value="ECO:0007669"/>
    <property type="project" value="UniProtKB-EC"/>
</dbReference>
<dbReference type="GO" id="GO:0004150">
    <property type="term" value="F:dihydroneopterin aldolase activity"/>
    <property type="evidence" value="ECO:0007669"/>
    <property type="project" value="InterPro"/>
</dbReference>
<dbReference type="PROSITE" id="PS00794">
    <property type="entry name" value="HPPK"/>
    <property type="match status" value="1"/>
</dbReference>
<dbReference type="STRING" id="1884261.A0A5C3QRB8"/>
<evidence type="ECO:0000313" key="17">
    <source>
        <dbReference type="EMBL" id="TFL03918.1"/>
    </source>
</evidence>
<dbReference type="PROSITE" id="PS00793">
    <property type="entry name" value="DHPS_2"/>
    <property type="match status" value="1"/>
</dbReference>
<dbReference type="CDD" id="cd00739">
    <property type="entry name" value="DHPS"/>
    <property type="match status" value="1"/>
</dbReference>
<comment type="catalytic activity">
    <reaction evidence="1">
        <text>(7,8-dihydropterin-6-yl)methyl diphosphate + 4-aminobenzoate = 7,8-dihydropteroate + diphosphate</text>
        <dbReference type="Rhea" id="RHEA:19949"/>
        <dbReference type="ChEBI" id="CHEBI:17836"/>
        <dbReference type="ChEBI" id="CHEBI:17839"/>
        <dbReference type="ChEBI" id="CHEBI:33019"/>
        <dbReference type="ChEBI" id="CHEBI:72950"/>
        <dbReference type="EC" id="2.5.1.15"/>
    </reaction>
</comment>
<sequence>MQESPPDQIILTDLLLTIPLKGGARWPATKPVPQPILVSLTIPTNIKPAAATDDLRHSIDYSKVCKSIVAYFDDQDEIPAGGYSLELLASIILSVIFANFPDIGELSVRLVQLKSPVHTKAVGIQTTWNRNESRVGGDRLFVENLDCEIILGVNQCEREEKQNVLFDVQIEQDVDLARPLDFRGLVQDLHKALKATDYLTLEALTSYAAETVIKFLRAAGFSSSAVTISASKPYALVVADSPAVKITRRAEDYPDLTTFETSKPGAHTVAIAIGSNLGDRFANIELALRFLEAPGHFTGISGDVSSGYVDIVDTSFLYESAPMYVEDQPSFINGAILCETNIGPSQLLKLLKSIESEVGRVPSVRNGPRTLDLDVIFYGNEILNVEASENEEALLVPHPRLSEREFVLQPLSDIIPDFVHPVFRRTIASLRNSLPASPYPMQRVFPFPLHPISESSGQFFAPPTHSYWKYPIAGSGTSYSTKIMATLNVTPDSFSDGSVNNSVSAALTYAQESIQHGADIIDVGGYSTRPGAALVTPEEEINRVVPTIDAIRNLKGEEGEGSVLVSVDTFRPEVARAAIQAGANCINDVYAFAGQDAYPFDPAQAEENMREMKAVSREMAVPVILMHSRGDAGSNKDYSMYEYAVGEGAEVIEGVRVELGDKVERIVKGRGGVRRWMIIVDPGIGFSKTVEGNLAVLKRAQEVSARVPVGSSQKLNPLAGFPVLIGASKKSFLGKIIQSKTGRETEARERGWATAASVACAVQQHALVVRVHDVKQMRDVIGVAEALWS</sequence>
<dbReference type="InterPro" id="IPR045031">
    <property type="entry name" value="DHP_synth-like"/>
</dbReference>
<protein>
    <submittedName>
        <fullName evidence="17">Dihydropteroate synthase</fullName>
    </submittedName>
</protein>
<evidence type="ECO:0000256" key="9">
    <source>
        <dbReference type="ARBA" id="ARBA00022723"/>
    </source>
</evidence>
<comment type="pathway">
    <text evidence="4">Cofactor biosynthesis; tetrahydrofolate biosynthesis; 7,8-dihydrofolate from 2-amino-4-hydroxy-6-hydroxymethyl-7,8-dihydropteridine diphosphate and 4-aminobenzoate: step 1/2.</text>
</comment>
<keyword evidence="14" id="KW-0289">Folate biosynthesis</keyword>
<dbReference type="OrthoDB" id="615426at2759"/>
<dbReference type="SUPFAM" id="SSF51717">
    <property type="entry name" value="Dihydropteroate synthetase-like"/>
    <property type="match status" value="1"/>
</dbReference>
<keyword evidence="15" id="KW-0511">Multifunctional enzyme</keyword>
<keyword evidence="18" id="KW-1185">Reference proteome</keyword>
<dbReference type="GO" id="GO:0004156">
    <property type="term" value="F:dihydropteroate synthase activity"/>
    <property type="evidence" value="ECO:0007669"/>
    <property type="project" value="UniProtKB-EC"/>
</dbReference>